<dbReference type="AlphaFoldDB" id="A0A0A9A4Q9"/>
<reference evidence="1" key="1">
    <citation type="submission" date="2014-09" db="EMBL/GenBank/DDBJ databases">
        <authorList>
            <person name="Magalhaes I.L.F."/>
            <person name="Oliveira U."/>
            <person name="Santos F.R."/>
            <person name="Vidigal T.H.D.A."/>
            <person name="Brescovit A.D."/>
            <person name="Santos A.J."/>
        </authorList>
    </citation>
    <scope>NUCLEOTIDE SEQUENCE</scope>
    <source>
        <tissue evidence="1">Shoot tissue taken approximately 20 cm above the soil surface</tissue>
    </source>
</reference>
<reference evidence="1" key="2">
    <citation type="journal article" date="2015" name="Data Brief">
        <title>Shoot transcriptome of the giant reed, Arundo donax.</title>
        <authorList>
            <person name="Barrero R.A."/>
            <person name="Guerrero F.D."/>
            <person name="Moolhuijzen P."/>
            <person name="Goolsby J.A."/>
            <person name="Tidwell J."/>
            <person name="Bellgard S.E."/>
            <person name="Bellgard M.I."/>
        </authorList>
    </citation>
    <scope>NUCLEOTIDE SEQUENCE</scope>
    <source>
        <tissue evidence="1">Shoot tissue taken approximately 20 cm above the soil surface</tissue>
    </source>
</reference>
<dbReference type="EMBL" id="GBRH01253895">
    <property type="protein sequence ID" value="JAD44000.1"/>
    <property type="molecule type" value="Transcribed_RNA"/>
</dbReference>
<protein>
    <submittedName>
        <fullName evidence="1">Uncharacterized protein</fullName>
    </submittedName>
</protein>
<accession>A0A0A9A4Q9</accession>
<organism evidence="1">
    <name type="scientific">Arundo donax</name>
    <name type="common">Giant reed</name>
    <name type="synonym">Donax arundinaceus</name>
    <dbReference type="NCBI Taxonomy" id="35708"/>
    <lineage>
        <taxon>Eukaryota</taxon>
        <taxon>Viridiplantae</taxon>
        <taxon>Streptophyta</taxon>
        <taxon>Embryophyta</taxon>
        <taxon>Tracheophyta</taxon>
        <taxon>Spermatophyta</taxon>
        <taxon>Magnoliopsida</taxon>
        <taxon>Liliopsida</taxon>
        <taxon>Poales</taxon>
        <taxon>Poaceae</taxon>
        <taxon>PACMAD clade</taxon>
        <taxon>Arundinoideae</taxon>
        <taxon>Arundineae</taxon>
        <taxon>Arundo</taxon>
    </lineage>
</organism>
<sequence>MKRHMKQFRWVGKRQINNKCLPVTIISLATQIRRPPY</sequence>
<evidence type="ECO:0000313" key="1">
    <source>
        <dbReference type="EMBL" id="JAD44000.1"/>
    </source>
</evidence>
<name>A0A0A9A4Q9_ARUDO</name>
<proteinExistence type="predicted"/>